<feature type="region of interest" description="Disordered" evidence="2">
    <location>
        <begin position="1"/>
        <end position="34"/>
    </location>
</feature>
<organism evidence="3">
    <name type="scientific">Barrevirus sp</name>
    <dbReference type="NCBI Taxonomy" id="2487763"/>
    <lineage>
        <taxon>Viruses</taxon>
        <taxon>Varidnaviria</taxon>
        <taxon>Bamfordvirae</taxon>
        <taxon>Nucleocytoviricota</taxon>
        <taxon>Megaviricetes</taxon>
        <taxon>Imitervirales</taxon>
        <taxon>Mimiviridae</taxon>
        <taxon>Klosneuvirinae</taxon>
    </lineage>
</organism>
<feature type="coiled-coil region" evidence="1">
    <location>
        <begin position="62"/>
        <end position="137"/>
    </location>
</feature>
<protein>
    <submittedName>
        <fullName evidence="3">Uncharacterized protein</fullName>
    </submittedName>
</protein>
<name>A0A3G4ZQ38_9VIRU</name>
<evidence type="ECO:0000256" key="2">
    <source>
        <dbReference type="SAM" id="MobiDB-lite"/>
    </source>
</evidence>
<keyword evidence="1" id="KW-0175">Coiled coil</keyword>
<sequence length="162" mass="18984">MNSDSYSCESIEDDGEGEGEGEGEEEEEKEPDFETNINDLIKQVHAYDALSNEDKIHSIDEYNTIIGNISSYEEQIEKYKEKLSEIEQEEQTQTKEKKNKKKVLYSKKNFVCDMELIVQIRNELEIQEHNIEGLLELYEKLVATEQRVKPYLESKKLEIIKL</sequence>
<feature type="compositionally biased region" description="Acidic residues" evidence="2">
    <location>
        <begin position="10"/>
        <end position="33"/>
    </location>
</feature>
<accession>A0A3G4ZQ38</accession>
<proteinExistence type="predicted"/>
<reference evidence="3" key="1">
    <citation type="submission" date="2018-10" db="EMBL/GenBank/DDBJ databases">
        <title>Hidden diversity of soil giant viruses.</title>
        <authorList>
            <person name="Schulz F."/>
            <person name="Alteio L."/>
            <person name="Goudeau D."/>
            <person name="Ryan E.M."/>
            <person name="Malmstrom R.R."/>
            <person name="Blanchard J."/>
            <person name="Woyke T."/>
        </authorList>
    </citation>
    <scope>NUCLEOTIDE SEQUENCE</scope>
    <source>
        <strain evidence="3">BAV1</strain>
    </source>
</reference>
<dbReference type="EMBL" id="MK072005">
    <property type="protein sequence ID" value="AYV77022.1"/>
    <property type="molecule type" value="Genomic_DNA"/>
</dbReference>
<evidence type="ECO:0000313" key="3">
    <source>
        <dbReference type="EMBL" id="AYV77022.1"/>
    </source>
</evidence>
<gene>
    <name evidence="3" type="ORF">Barrevirus8_8</name>
</gene>
<evidence type="ECO:0000256" key="1">
    <source>
        <dbReference type="SAM" id="Coils"/>
    </source>
</evidence>